<dbReference type="SUPFAM" id="SSF82171">
    <property type="entry name" value="DPP6 N-terminal domain-like"/>
    <property type="match status" value="1"/>
</dbReference>
<dbReference type="InterPro" id="IPR015943">
    <property type="entry name" value="WD40/YVTN_repeat-like_dom_sf"/>
</dbReference>
<reference evidence="2" key="1">
    <citation type="submission" date="2022-12" db="EMBL/GenBank/DDBJ databases">
        <authorList>
            <person name="Webb A."/>
        </authorList>
    </citation>
    <scope>NUCLEOTIDE SEQUENCE</scope>
    <source>
        <strain evidence="2">Hp1</strain>
    </source>
</reference>
<feature type="domain" description="Aladin seven-bladed propeller" evidence="1">
    <location>
        <begin position="133"/>
        <end position="463"/>
    </location>
</feature>
<dbReference type="InterPro" id="IPR045139">
    <property type="entry name" value="Aladin"/>
</dbReference>
<comment type="caution">
    <text evidence="2">The sequence shown here is derived from an EMBL/GenBank/DDBJ whole genome shotgun (WGS) entry which is preliminary data.</text>
</comment>
<organism evidence="2 3">
    <name type="scientific">Hyaloperonospora brassicae</name>
    <name type="common">Brassica downy mildew</name>
    <name type="synonym">Peronospora brassicae</name>
    <dbReference type="NCBI Taxonomy" id="162125"/>
    <lineage>
        <taxon>Eukaryota</taxon>
        <taxon>Sar</taxon>
        <taxon>Stramenopiles</taxon>
        <taxon>Oomycota</taxon>
        <taxon>Peronosporomycetes</taxon>
        <taxon>Peronosporales</taxon>
        <taxon>Peronosporaceae</taxon>
        <taxon>Hyaloperonospora</taxon>
    </lineage>
</organism>
<evidence type="ECO:0000313" key="3">
    <source>
        <dbReference type="Proteomes" id="UP001162031"/>
    </source>
</evidence>
<dbReference type="PANTHER" id="PTHR14494">
    <property type="entry name" value="ALADIN/ADRACALIN/AAAS"/>
    <property type="match status" value="1"/>
</dbReference>
<dbReference type="EMBL" id="CANTFL010000144">
    <property type="protein sequence ID" value="CAI5715504.1"/>
    <property type="molecule type" value="Genomic_DNA"/>
</dbReference>
<dbReference type="Proteomes" id="UP001162031">
    <property type="component" value="Unassembled WGS sequence"/>
</dbReference>
<keyword evidence="3" id="KW-1185">Reference proteome</keyword>
<dbReference type="AlphaFoldDB" id="A0AAV0T5Z2"/>
<dbReference type="GO" id="GO:0006913">
    <property type="term" value="P:nucleocytoplasmic transport"/>
    <property type="evidence" value="ECO:0007669"/>
    <property type="project" value="TreeGrafter"/>
</dbReference>
<dbReference type="InterPro" id="IPR057403">
    <property type="entry name" value="Beta-prop_Aladin"/>
</dbReference>
<accession>A0AAV0T5Z2</accession>
<dbReference type="Gene3D" id="2.130.10.10">
    <property type="entry name" value="YVTN repeat-like/Quinoprotein amine dehydrogenase"/>
    <property type="match status" value="1"/>
</dbReference>
<gene>
    <name evidence="2" type="ORF">HBR001_LOCUS1450</name>
</gene>
<dbReference type="InterPro" id="IPR001680">
    <property type="entry name" value="WD40_rpt"/>
</dbReference>
<protein>
    <recommendedName>
        <fullName evidence="1">Aladin seven-bladed propeller domain-containing protein</fullName>
    </recommendedName>
</protein>
<dbReference type="PANTHER" id="PTHR14494:SF0">
    <property type="entry name" value="ALADIN"/>
    <property type="match status" value="1"/>
</dbReference>
<dbReference type="FunFam" id="2.130.10.10:FF:002663">
    <property type="entry name" value="Uncharacterized protein"/>
    <property type="match status" value="1"/>
</dbReference>
<evidence type="ECO:0000259" key="1">
    <source>
        <dbReference type="Pfam" id="PF25460"/>
    </source>
</evidence>
<proteinExistence type="predicted"/>
<name>A0AAV0T5Z2_HYABA</name>
<dbReference type="GO" id="GO:0005643">
    <property type="term" value="C:nuclear pore"/>
    <property type="evidence" value="ECO:0007669"/>
    <property type="project" value="TreeGrafter"/>
</dbReference>
<dbReference type="SMART" id="SM00320">
    <property type="entry name" value="WD40"/>
    <property type="match status" value="4"/>
</dbReference>
<dbReference type="Pfam" id="PF25460">
    <property type="entry name" value="Beta-prop_Aladin"/>
    <property type="match status" value="1"/>
</dbReference>
<sequence length="470" mass="51812">MPWVLPPQDAVTLGELRGELYSVARHDCDTLSDDFTRRGGRALHPARVTSCRPQRPRASTHEQPHERAPLLERVVATAKALVLSDGADVRQRAQDAAVDVAEWLRTAAMGSREPTPKRLRGELPTDSASRECIVDVSWHWTENVLAVAQRDDVVALYHVESASWDTRVLEHPAQTDVRSVAWGRYTGETLAVACSSGVLLWTVPVSRGRTEPVLKEILQHPSSGGFQQVSWNEDGSLLAALATSGSRSSVVVVFDAIFSRKTELESSYKLRSMHWSPTGEYLFVLTEDGVSLMWETLTWKRETWEVAADGCGWSSDGRCLMVARRDSTLLYPYIFQDCPPSFDAQISSPALDFTQETLVSLDRSTSAIVGGYVQSIAWDPSGSRVAVTYRTEASDSHEAGIAPLVCIFSVVWQPFLIFTRSGLLRGPPNAGLPRQLAFASKFEHGALLSVAWSSGLISFHPFYLEDPKAA</sequence>
<evidence type="ECO:0000313" key="2">
    <source>
        <dbReference type="EMBL" id="CAI5715504.1"/>
    </source>
</evidence>